<dbReference type="SUPFAM" id="SSF116878">
    <property type="entry name" value="TrmE connector domain"/>
    <property type="match status" value="1"/>
</dbReference>
<dbReference type="InterPro" id="IPR027417">
    <property type="entry name" value="P-loop_NTPase"/>
</dbReference>
<dbReference type="PANTHER" id="PTHR42714:SF2">
    <property type="entry name" value="TRNA MODIFICATION GTPASE GTPBP3, MITOCHONDRIAL"/>
    <property type="match status" value="1"/>
</dbReference>
<evidence type="ECO:0000256" key="10">
    <source>
        <dbReference type="HAMAP-Rule" id="MF_00379"/>
    </source>
</evidence>
<feature type="binding site" evidence="10">
    <location>
        <begin position="256"/>
        <end position="262"/>
    </location>
    <ligand>
        <name>GTP</name>
        <dbReference type="ChEBI" id="CHEBI:37565"/>
    </ligand>
</feature>
<organism evidence="13 14">
    <name type="scientific">Thermosulfurimonas dismutans</name>
    <dbReference type="NCBI Taxonomy" id="999894"/>
    <lineage>
        <taxon>Bacteria</taxon>
        <taxon>Pseudomonadati</taxon>
        <taxon>Thermodesulfobacteriota</taxon>
        <taxon>Thermodesulfobacteria</taxon>
        <taxon>Thermodesulfobacteriales</taxon>
        <taxon>Thermodesulfobacteriaceae</taxon>
        <taxon>Thermosulfurimonas</taxon>
    </lineage>
</organism>
<dbReference type="InterPro" id="IPR027266">
    <property type="entry name" value="TrmE/GcvT-like"/>
</dbReference>
<dbReference type="InterPro" id="IPR025867">
    <property type="entry name" value="MnmE_helical"/>
</dbReference>
<evidence type="ECO:0000256" key="5">
    <source>
        <dbReference type="ARBA" id="ARBA00022741"/>
    </source>
</evidence>
<dbReference type="Pfam" id="PF01926">
    <property type="entry name" value="MMR_HSR1"/>
    <property type="match status" value="1"/>
</dbReference>
<evidence type="ECO:0000313" key="14">
    <source>
        <dbReference type="Proteomes" id="UP000078390"/>
    </source>
</evidence>
<feature type="binding site" evidence="10">
    <location>
        <position position="261"/>
    </location>
    <ligand>
        <name>K(+)</name>
        <dbReference type="ChEBI" id="CHEBI:29103"/>
    </ligand>
</feature>
<dbReference type="GO" id="GO:0005525">
    <property type="term" value="F:GTP binding"/>
    <property type="evidence" value="ECO:0007669"/>
    <property type="project" value="UniProtKB-UniRule"/>
</dbReference>
<dbReference type="PROSITE" id="PS51709">
    <property type="entry name" value="G_TRME"/>
    <property type="match status" value="1"/>
</dbReference>
<dbReference type="InterPro" id="IPR005225">
    <property type="entry name" value="Small_GTP-bd"/>
</dbReference>
<dbReference type="GO" id="GO:0046872">
    <property type="term" value="F:metal ion binding"/>
    <property type="evidence" value="ECO:0007669"/>
    <property type="project" value="UniProtKB-KW"/>
</dbReference>
<keyword evidence="7 10" id="KW-0460">Magnesium</keyword>
<dbReference type="CDD" id="cd14858">
    <property type="entry name" value="TrmE_N"/>
    <property type="match status" value="1"/>
</dbReference>
<dbReference type="NCBIfam" id="TIGR00231">
    <property type="entry name" value="small_GTP"/>
    <property type="match status" value="1"/>
</dbReference>
<feature type="binding site" evidence="10">
    <location>
        <position position="256"/>
    </location>
    <ligand>
        <name>K(+)</name>
        <dbReference type="ChEBI" id="CHEBI:29103"/>
    </ligand>
</feature>
<feature type="binding site" evidence="10">
    <location>
        <position position="91"/>
    </location>
    <ligand>
        <name>(6S)-5-formyl-5,6,7,8-tetrahydrofolate</name>
        <dbReference type="ChEBI" id="CHEBI:57457"/>
    </ligand>
</feature>
<keyword evidence="8 10" id="KW-0630">Potassium</keyword>
<feature type="binding site" evidence="10">
    <location>
        <position position="262"/>
    </location>
    <ligand>
        <name>Mg(2+)</name>
        <dbReference type="ChEBI" id="CHEBI:18420"/>
    </ligand>
</feature>
<comment type="cofactor">
    <cofactor evidence="10">
        <name>K(+)</name>
        <dbReference type="ChEBI" id="CHEBI:29103"/>
    </cofactor>
    <text evidence="10">Binds 1 potassium ion per subunit.</text>
</comment>
<dbReference type="InterPro" id="IPR027368">
    <property type="entry name" value="MnmE_dom2"/>
</dbReference>
<dbReference type="InterPro" id="IPR004520">
    <property type="entry name" value="GTPase_MnmE"/>
</dbReference>
<comment type="caution">
    <text evidence="10">Lacks conserved residue(s) required for the propagation of feature annotation.</text>
</comment>
<reference evidence="13 14" key="1">
    <citation type="submission" date="2016-04" db="EMBL/GenBank/DDBJ databases">
        <title>Genome analysis of Thermosulfurimonas dismutans, the first thermophilic sulfur-disproportionating bacterium of the phylum Thermodesulfobacteria.</title>
        <authorList>
            <person name="Mardanov A.V."/>
            <person name="Beletsky A.V."/>
            <person name="Kadnikov V.V."/>
            <person name="Slobodkin A.I."/>
            <person name="Ravin N.V."/>
        </authorList>
    </citation>
    <scope>NUCLEOTIDE SEQUENCE [LARGE SCALE GENOMIC DNA]</scope>
    <source>
        <strain evidence="13 14">S95</strain>
    </source>
</reference>
<dbReference type="InterPro" id="IPR031168">
    <property type="entry name" value="G_TrmE"/>
</dbReference>
<evidence type="ECO:0000256" key="3">
    <source>
        <dbReference type="ARBA" id="ARBA00022694"/>
    </source>
</evidence>
<name>A0A179D7F2_9BACT</name>
<dbReference type="Proteomes" id="UP000078390">
    <property type="component" value="Unassembled WGS sequence"/>
</dbReference>
<dbReference type="InterPro" id="IPR018948">
    <property type="entry name" value="GTP-bd_TrmE_N"/>
</dbReference>
<keyword evidence="6 10" id="KW-0378">Hydrolase</keyword>
<dbReference type="GO" id="GO:0002098">
    <property type="term" value="P:tRNA wobble uridine modification"/>
    <property type="evidence" value="ECO:0007669"/>
    <property type="project" value="TreeGrafter"/>
</dbReference>
<dbReference type="FunFam" id="3.40.50.300:FF:000494">
    <property type="entry name" value="tRNA modification GTPase MnmE"/>
    <property type="match status" value="1"/>
</dbReference>
<evidence type="ECO:0000313" key="13">
    <source>
        <dbReference type="EMBL" id="OAQ21711.1"/>
    </source>
</evidence>
<dbReference type="AlphaFoldDB" id="A0A179D7F2"/>
<dbReference type="PANTHER" id="PTHR42714">
    <property type="entry name" value="TRNA MODIFICATION GTPASE GTPBP3"/>
    <property type="match status" value="1"/>
</dbReference>
<dbReference type="PATRIC" id="fig|999894.6.peg.231"/>
<dbReference type="NCBIfam" id="TIGR00450">
    <property type="entry name" value="mnmE_trmE_thdF"/>
    <property type="match status" value="1"/>
</dbReference>
<feature type="binding site" evidence="10">
    <location>
        <position position="237"/>
    </location>
    <ligand>
        <name>K(+)</name>
        <dbReference type="ChEBI" id="CHEBI:29103"/>
    </ligand>
</feature>
<evidence type="ECO:0000259" key="12">
    <source>
        <dbReference type="PROSITE" id="PS51709"/>
    </source>
</evidence>
<dbReference type="FunFam" id="3.30.1360.120:FF:000003">
    <property type="entry name" value="tRNA modification GTPase MnmE"/>
    <property type="match status" value="1"/>
</dbReference>
<dbReference type="GO" id="GO:0003924">
    <property type="term" value="F:GTPase activity"/>
    <property type="evidence" value="ECO:0007669"/>
    <property type="project" value="UniProtKB-UniRule"/>
</dbReference>
<keyword evidence="3 10" id="KW-0819">tRNA processing</keyword>
<dbReference type="HAMAP" id="MF_00379">
    <property type="entry name" value="GTPase_MnmE"/>
    <property type="match status" value="1"/>
</dbReference>
<dbReference type="Pfam" id="PF10396">
    <property type="entry name" value="TrmE_N"/>
    <property type="match status" value="1"/>
</dbReference>
<dbReference type="GO" id="GO:0042802">
    <property type="term" value="F:identical protein binding"/>
    <property type="evidence" value="ECO:0007669"/>
    <property type="project" value="UniProtKB-ARBA"/>
</dbReference>
<keyword evidence="4 10" id="KW-0479">Metal-binding</keyword>
<evidence type="ECO:0000256" key="4">
    <source>
        <dbReference type="ARBA" id="ARBA00022723"/>
    </source>
</evidence>
<evidence type="ECO:0000256" key="2">
    <source>
        <dbReference type="ARBA" id="ARBA00022490"/>
    </source>
</evidence>
<evidence type="ECO:0000256" key="7">
    <source>
        <dbReference type="ARBA" id="ARBA00022842"/>
    </source>
</evidence>
<comment type="subunit">
    <text evidence="10">Homodimer. Heterotetramer of two MnmE and two MnmG subunits.</text>
</comment>
<evidence type="ECO:0000256" key="9">
    <source>
        <dbReference type="ARBA" id="ARBA00023134"/>
    </source>
</evidence>
<proteinExistence type="inferred from homology"/>
<dbReference type="EMBL" id="LWLG01000001">
    <property type="protein sequence ID" value="OAQ21711.1"/>
    <property type="molecule type" value="Genomic_DNA"/>
</dbReference>
<comment type="subcellular location">
    <subcellularLocation>
        <location evidence="10">Cytoplasm</location>
    </subcellularLocation>
</comment>
<comment type="similarity">
    <text evidence="1 10 11">Belongs to the TRAFAC class TrmE-Era-EngA-EngB-Septin-like GTPase superfamily. TrmE GTPase family.</text>
</comment>
<feature type="domain" description="TrmE-type G" evidence="12">
    <location>
        <begin position="227"/>
        <end position="385"/>
    </location>
</feature>
<feature type="binding site" evidence="10">
    <location>
        <begin position="281"/>
        <end position="284"/>
    </location>
    <ligand>
        <name>GTP</name>
        <dbReference type="ChEBI" id="CHEBI:37565"/>
    </ligand>
</feature>
<sequence>MKPELSRTEDTIAAIATPPGPGAIGVIKISGPEAETIAHRLFRPKKPRKYFESHRLYYGHILDPENGEVIDEVLVALMRKPHSYTREDVLEIYAHSGYLVLTRILELVLKSGARLAEPGEFTRRAFLNGRIDLAQAEAVQELITARSESALKLALNQLSGKLSERINEVKERLLSLLAIVEAAVDFPEEDIEIIAPAEMARTLREGILRPIEKLVASFREGRIYREGLAVVLAGRPNVGKSSLLNALLREERAIVTPIPGTTRDVLEETAQIGGLPVRLIDTAGLRETEDVVEALGVAKAKEKLETADLVIFLVDGKELPTEEDRRLYEQVIERPHLVAVNKIDIAPEEHLSKWERFFPEKPVFISAKEGTGLSELSRKVFEIVIGKGPSEPPEIAPNLRQKAALERAAEAVKRALGLLEQAAPLPELLAIELREALSALSEITGEVTTEDLLDRIFSTFCIGK</sequence>
<gene>
    <name evidence="10" type="primary">mnmE</name>
    <name evidence="10" type="synonym">trmE</name>
    <name evidence="13" type="ORF">TDIS_0229</name>
</gene>
<feature type="binding site" evidence="10">
    <location>
        <position position="28"/>
    </location>
    <ligand>
        <name>(6S)-5-formyl-5,6,7,8-tetrahydrofolate</name>
        <dbReference type="ChEBI" id="CHEBI:57457"/>
    </ligand>
</feature>
<evidence type="ECO:0000256" key="1">
    <source>
        <dbReference type="ARBA" id="ARBA00011043"/>
    </source>
</evidence>
<keyword evidence="5 10" id="KW-0547">Nucleotide-binding</keyword>
<comment type="function">
    <text evidence="10">Exhibits a very high intrinsic GTPase hydrolysis rate. Involved in the addition of a carboxymethylaminomethyl (cmnm) group at the wobble position (U34) of certain tRNAs, forming tRNA-cmnm(5)s(2)U34.</text>
</comment>
<evidence type="ECO:0000256" key="8">
    <source>
        <dbReference type="ARBA" id="ARBA00022958"/>
    </source>
</evidence>
<evidence type="ECO:0000256" key="6">
    <source>
        <dbReference type="ARBA" id="ARBA00022801"/>
    </source>
</evidence>
<accession>A0A179D7F2</accession>
<dbReference type="NCBIfam" id="NF003661">
    <property type="entry name" value="PRK05291.1-3"/>
    <property type="match status" value="1"/>
</dbReference>
<comment type="caution">
    <text evidence="13">The sequence shown here is derived from an EMBL/GenBank/DDBJ whole genome shotgun (WGS) entry which is preliminary data.</text>
</comment>
<dbReference type="STRING" id="999894.TDIS_0229"/>
<dbReference type="GO" id="GO:0005829">
    <property type="term" value="C:cytosol"/>
    <property type="evidence" value="ECO:0007669"/>
    <property type="project" value="TreeGrafter"/>
</dbReference>
<protein>
    <recommendedName>
        <fullName evidence="10">tRNA modification GTPase MnmE</fullName>
        <ecNumber evidence="10">3.6.-.-</ecNumber>
    </recommendedName>
</protein>
<dbReference type="InterPro" id="IPR006073">
    <property type="entry name" value="GTP-bd"/>
</dbReference>
<feature type="binding site" evidence="10">
    <location>
        <position position="464"/>
    </location>
    <ligand>
        <name>(6S)-5-formyl-5,6,7,8-tetrahydrofolate</name>
        <dbReference type="ChEBI" id="CHEBI:57457"/>
    </ligand>
</feature>
<dbReference type="GO" id="GO:0030488">
    <property type="term" value="P:tRNA methylation"/>
    <property type="evidence" value="ECO:0007669"/>
    <property type="project" value="TreeGrafter"/>
</dbReference>
<keyword evidence="14" id="KW-1185">Reference proteome</keyword>
<dbReference type="Gene3D" id="3.30.1360.120">
    <property type="entry name" value="Probable tRNA modification gtpase trme, domain 1"/>
    <property type="match status" value="1"/>
</dbReference>
<dbReference type="Gene3D" id="1.20.120.430">
    <property type="entry name" value="tRNA modification GTPase MnmE domain 2"/>
    <property type="match status" value="1"/>
</dbReference>
<feature type="binding site" evidence="10">
    <location>
        <begin position="237"/>
        <end position="242"/>
    </location>
    <ligand>
        <name>GTP</name>
        <dbReference type="ChEBI" id="CHEBI:37565"/>
    </ligand>
</feature>
<feature type="binding site" evidence="10">
    <location>
        <position position="258"/>
    </location>
    <ligand>
        <name>K(+)</name>
        <dbReference type="ChEBI" id="CHEBI:29103"/>
    </ligand>
</feature>
<evidence type="ECO:0000256" key="11">
    <source>
        <dbReference type="RuleBase" id="RU003313"/>
    </source>
</evidence>
<dbReference type="SUPFAM" id="SSF52540">
    <property type="entry name" value="P-loop containing nucleoside triphosphate hydrolases"/>
    <property type="match status" value="1"/>
</dbReference>
<dbReference type="EC" id="3.6.-.-" evidence="10"/>
<keyword evidence="9 10" id="KW-0342">GTP-binding</keyword>
<dbReference type="OrthoDB" id="9805918at2"/>
<keyword evidence="2 10" id="KW-0963">Cytoplasm</keyword>
<dbReference type="RefSeq" id="WP_068668427.1">
    <property type="nucleotide sequence ID" value="NZ_LWLG01000001.1"/>
</dbReference>
<dbReference type="Pfam" id="PF12631">
    <property type="entry name" value="MnmE_helical"/>
    <property type="match status" value="1"/>
</dbReference>
<feature type="binding site" evidence="10">
    <location>
        <position position="241"/>
    </location>
    <ligand>
        <name>Mg(2+)</name>
        <dbReference type="ChEBI" id="CHEBI:18420"/>
    </ligand>
</feature>
<feature type="binding site" evidence="10">
    <location>
        <position position="130"/>
    </location>
    <ligand>
        <name>(6S)-5-formyl-5,6,7,8-tetrahydrofolate</name>
        <dbReference type="ChEBI" id="CHEBI:57457"/>
    </ligand>
</feature>
<dbReference type="CDD" id="cd04164">
    <property type="entry name" value="trmE"/>
    <property type="match status" value="1"/>
</dbReference>
<dbReference type="Gene3D" id="3.40.50.300">
    <property type="entry name" value="P-loop containing nucleotide triphosphate hydrolases"/>
    <property type="match status" value="1"/>
</dbReference>